<dbReference type="Gene3D" id="3.40.50.2300">
    <property type="match status" value="1"/>
</dbReference>
<dbReference type="AlphaFoldDB" id="A0AB36JM93"/>
<dbReference type="Proteomes" id="UP000188946">
    <property type="component" value="Unassembled WGS sequence"/>
</dbReference>
<proteinExistence type="predicted"/>
<gene>
    <name evidence="2" type="ORF">BVE84_08595</name>
    <name evidence="1" type="ORF">BVE86_08915</name>
</gene>
<evidence type="ECO:0000313" key="1">
    <source>
        <dbReference type="EMBL" id="ONK25885.1"/>
    </source>
</evidence>
<sequence>MIYLVQPRFYPKSIQKQIQSHLQAKKQHLHLSHNDTIKIEPHNSYFIINDTRKKHWNGLNTAKQIRSKDPKGNLILISNDLDYTTFFRYHLSFLDIIDLNNPNQLAECIDYITS</sequence>
<accession>A0AB36JM93</accession>
<evidence type="ECO:0000313" key="4">
    <source>
        <dbReference type="Proteomes" id="UP000188946"/>
    </source>
</evidence>
<reference evidence="3 4" key="1">
    <citation type="submission" date="2016-12" db="EMBL/GenBank/DDBJ databases">
        <authorList>
            <person name="Gulvik C.A."/>
        </authorList>
    </citation>
    <scope>NUCLEOTIDE SEQUENCE [LARGE SCALE GENOMIC DNA]</scope>
    <source>
        <strain evidence="2 4">12-5202</strain>
        <strain evidence="1 3">12-5291</strain>
    </source>
</reference>
<evidence type="ECO:0000313" key="3">
    <source>
        <dbReference type="Proteomes" id="UP000188600"/>
    </source>
</evidence>
<evidence type="ECO:0000313" key="2">
    <source>
        <dbReference type="EMBL" id="ONK27037.1"/>
    </source>
</evidence>
<organism evidence="1 3">
    <name type="scientific">Streptococcus azizii</name>
    <dbReference type="NCBI Taxonomy" id="1579424"/>
    <lineage>
        <taxon>Bacteria</taxon>
        <taxon>Bacillati</taxon>
        <taxon>Bacillota</taxon>
        <taxon>Bacilli</taxon>
        <taxon>Lactobacillales</taxon>
        <taxon>Streptococcaceae</taxon>
        <taxon>Streptococcus</taxon>
    </lineage>
</organism>
<name>A0AB36JM93_9STRE</name>
<protein>
    <recommendedName>
        <fullName evidence="5">DUF5615 domain-containing protein</fullName>
    </recommendedName>
</protein>
<comment type="caution">
    <text evidence="1">The sequence shown here is derived from an EMBL/GenBank/DDBJ whole genome shotgun (WGS) entry which is preliminary data.</text>
</comment>
<dbReference type="EMBL" id="MSPR01000018">
    <property type="protein sequence ID" value="ONK27037.1"/>
    <property type="molecule type" value="Genomic_DNA"/>
</dbReference>
<keyword evidence="4" id="KW-1185">Reference proteome</keyword>
<dbReference type="EMBL" id="MSPT01000020">
    <property type="protein sequence ID" value="ONK25885.1"/>
    <property type="molecule type" value="Genomic_DNA"/>
</dbReference>
<evidence type="ECO:0008006" key="5">
    <source>
        <dbReference type="Google" id="ProtNLM"/>
    </source>
</evidence>
<dbReference type="RefSeq" id="WP_076996616.1">
    <property type="nucleotide sequence ID" value="NZ_MSPR01000018.1"/>
</dbReference>
<dbReference type="Proteomes" id="UP000188600">
    <property type="component" value="Unassembled WGS sequence"/>
</dbReference>